<feature type="domain" description="Aerotolerance regulator N-terminal" evidence="2">
    <location>
        <begin position="1"/>
        <end position="76"/>
    </location>
</feature>
<dbReference type="AlphaFoldDB" id="A0A9X1QVC7"/>
<keyword evidence="4" id="KW-1185">Reference proteome</keyword>
<organism evidence="3 4">
    <name type="scientific">Aequorivita vitellina</name>
    <dbReference type="NCBI Taxonomy" id="2874475"/>
    <lineage>
        <taxon>Bacteria</taxon>
        <taxon>Pseudomonadati</taxon>
        <taxon>Bacteroidota</taxon>
        <taxon>Flavobacteriia</taxon>
        <taxon>Flavobacteriales</taxon>
        <taxon>Flavobacteriaceae</taxon>
        <taxon>Aequorivita</taxon>
    </lineage>
</organism>
<dbReference type="Pfam" id="PF07584">
    <property type="entry name" value="BatA"/>
    <property type="match status" value="1"/>
</dbReference>
<protein>
    <submittedName>
        <fullName evidence="3">BatA domain-containing protein</fullName>
    </submittedName>
</protein>
<feature type="transmembrane region" description="Helical" evidence="1">
    <location>
        <begin position="6"/>
        <end position="24"/>
    </location>
</feature>
<sequence length="660" mass="74415">MQFKHPEILYALFLLLIPIFIHLFQLRRFQKVDFTNVAFLKKVTIQTRKSSQLKKWLTLLMRLLAMACIIIAFAQPFTAAKNALTTQKETVVYIDNSFSMQAKGAKGAILERALQDLFDKVSGTEKISWFTNNAESKSVSAQDFKGEVLSIEYSQNQLTPNQVLLKANQLFSNEKGTVKRLVYLSDFQQKEAFPPIPEDLIVDAVQLKPVKASNVGIDSVFIASKNASITQLKVKVSAPQQAQNSSEITEAPISLFNNEKLVAKTAVNFSENTSGTVTFDIDNAEEFIGKLELSDPNLTFDNTLFFSINKPGKIKVLAINEADGNFLQRLFEKEEFQFTQQTFKTLNYNGIPDQNFIVLNELTEIPASLTTALKSFSDEGGSILVIPSSQANLNSYNNFLLTMALGTISEEKTQEKKITKIVFSHPLFKDVFEKEVANFQYPKVHSFYNLSSNATPAIGFEDNQPFLVQNNKNYLFTAAINNENSNFQNSPLVVPTIYNMALQSLPLPRLYYTIGEQNSIAVPVKLGPDEILTIKDSTVQFIPLQQSKANYVLLTTTESPNKAGNYEIVKDAELLENISYNYDRSESNLQYLNPEDWEGAEVYSSVEALFDSLTEANAINSFWKWFAIFALLFLIFEMIILRSNFAQRSSKKRNINITPN</sequence>
<dbReference type="PANTHER" id="PTHR37464:SF1">
    <property type="entry name" value="BLL2463 PROTEIN"/>
    <property type="match status" value="1"/>
</dbReference>
<dbReference type="NCBIfam" id="TIGR02226">
    <property type="entry name" value="two_anch"/>
    <property type="match status" value="1"/>
</dbReference>
<evidence type="ECO:0000313" key="4">
    <source>
        <dbReference type="Proteomes" id="UP001139461"/>
    </source>
</evidence>
<dbReference type="Proteomes" id="UP001139461">
    <property type="component" value="Unassembled WGS sequence"/>
</dbReference>
<dbReference type="InterPro" id="IPR024163">
    <property type="entry name" value="Aerotolerance_reg_N"/>
</dbReference>
<accession>A0A9X1QVC7</accession>
<dbReference type="PANTHER" id="PTHR37464">
    <property type="entry name" value="BLL2463 PROTEIN"/>
    <property type="match status" value="1"/>
</dbReference>
<feature type="transmembrane region" description="Helical" evidence="1">
    <location>
        <begin position="622"/>
        <end position="641"/>
    </location>
</feature>
<keyword evidence="1" id="KW-0472">Membrane</keyword>
<keyword evidence="1" id="KW-0812">Transmembrane</keyword>
<feature type="transmembrane region" description="Helical" evidence="1">
    <location>
        <begin position="56"/>
        <end position="74"/>
    </location>
</feature>
<comment type="caution">
    <text evidence="3">The sequence shown here is derived from an EMBL/GenBank/DDBJ whole genome shotgun (WGS) entry which is preliminary data.</text>
</comment>
<gene>
    <name evidence="3" type="ORF">K8089_06265</name>
</gene>
<dbReference type="RefSeq" id="WP_237602431.1">
    <property type="nucleotide sequence ID" value="NZ_JAIRBA010000009.1"/>
</dbReference>
<evidence type="ECO:0000256" key="1">
    <source>
        <dbReference type="SAM" id="Phobius"/>
    </source>
</evidence>
<dbReference type="InterPro" id="IPR011933">
    <property type="entry name" value="Double_TM_dom"/>
</dbReference>
<dbReference type="EMBL" id="JAIRBA010000009">
    <property type="protein sequence ID" value="MCG2418621.1"/>
    <property type="molecule type" value="Genomic_DNA"/>
</dbReference>
<evidence type="ECO:0000259" key="2">
    <source>
        <dbReference type="Pfam" id="PF07584"/>
    </source>
</evidence>
<proteinExistence type="predicted"/>
<name>A0A9X1QVC7_9FLAO</name>
<reference evidence="3" key="1">
    <citation type="submission" date="2021-09" db="EMBL/GenBank/DDBJ databases">
        <title>Genome of Aequorivita sp. strain F47161.</title>
        <authorList>
            <person name="Wang Y."/>
        </authorList>
    </citation>
    <scope>NUCLEOTIDE SEQUENCE</scope>
    <source>
        <strain evidence="3">F47161</strain>
    </source>
</reference>
<evidence type="ECO:0000313" key="3">
    <source>
        <dbReference type="EMBL" id="MCG2418621.1"/>
    </source>
</evidence>
<keyword evidence="1" id="KW-1133">Transmembrane helix</keyword>